<dbReference type="SUPFAM" id="SSF46785">
    <property type="entry name" value="Winged helix' DNA-binding domain"/>
    <property type="match status" value="1"/>
</dbReference>
<dbReference type="InterPro" id="IPR000835">
    <property type="entry name" value="HTH_MarR-typ"/>
</dbReference>
<dbReference type="InterPro" id="IPR023187">
    <property type="entry name" value="Tscrpt_reg_MarR-type_CS"/>
</dbReference>
<dbReference type="Gene3D" id="1.10.10.10">
    <property type="entry name" value="Winged helix-like DNA-binding domain superfamily/Winged helix DNA-binding domain"/>
    <property type="match status" value="1"/>
</dbReference>
<dbReference type="SMART" id="SM00347">
    <property type="entry name" value="HTH_MARR"/>
    <property type="match status" value="1"/>
</dbReference>
<dbReference type="AlphaFoldDB" id="A0A7S9LRK4"/>
<evidence type="ECO:0000259" key="4">
    <source>
        <dbReference type="PROSITE" id="PS50995"/>
    </source>
</evidence>
<dbReference type="InterPro" id="IPR039422">
    <property type="entry name" value="MarR/SlyA-like"/>
</dbReference>
<sequence length="153" mass="16753">MDKRVDHVGVDLWLAFEAYKAAMYAGLADHGFGDVTVADSDTLVLIGPGGIALSDLARRRHVSRQAAHEQVHALVRRGYLEIVPDPDDGRKRLVRRTAKGREMNAAMSQVKRELQAKLLDRLGPDGMEALRRALALVTHETAPQPLATGAEPE</sequence>
<dbReference type="Proteomes" id="UP000594800">
    <property type="component" value="Chromosome"/>
</dbReference>
<organism evidence="5 6">
    <name type="scientific">Pontivivens ytuae</name>
    <dbReference type="NCBI Taxonomy" id="2789856"/>
    <lineage>
        <taxon>Bacteria</taxon>
        <taxon>Pseudomonadati</taxon>
        <taxon>Pseudomonadota</taxon>
        <taxon>Alphaproteobacteria</taxon>
        <taxon>Rhodobacterales</taxon>
        <taxon>Paracoccaceae</taxon>
        <taxon>Pontivivens</taxon>
    </lineage>
</organism>
<feature type="domain" description="HTH marR-type" evidence="4">
    <location>
        <begin position="1"/>
        <end position="139"/>
    </location>
</feature>
<keyword evidence="1" id="KW-0805">Transcription regulation</keyword>
<evidence type="ECO:0000313" key="5">
    <source>
        <dbReference type="EMBL" id="QPH53999.1"/>
    </source>
</evidence>
<evidence type="ECO:0000256" key="1">
    <source>
        <dbReference type="ARBA" id="ARBA00023015"/>
    </source>
</evidence>
<reference evidence="5 6" key="1">
    <citation type="submission" date="2020-11" db="EMBL/GenBank/DDBJ databases">
        <title>Description of Pontivivens ytuae sp. nov. isolated from deep sea sediment of Mariana Trench.</title>
        <authorList>
            <person name="Wang Z."/>
            <person name="Sun Q.-L."/>
            <person name="Xu X.-D."/>
            <person name="Tang Y.-Z."/>
            <person name="Zhang J."/>
        </authorList>
    </citation>
    <scope>NUCLEOTIDE SEQUENCE [LARGE SCALE GENOMIC DNA]</scope>
    <source>
        <strain evidence="5 6">MT2928</strain>
    </source>
</reference>
<dbReference type="KEGG" id="poz:I0K15_19875"/>
<dbReference type="InterPro" id="IPR036390">
    <property type="entry name" value="WH_DNA-bd_sf"/>
</dbReference>
<dbReference type="InterPro" id="IPR036388">
    <property type="entry name" value="WH-like_DNA-bd_sf"/>
</dbReference>
<dbReference type="GO" id="GO:0006950">
    <property type="term" value="P:response to stress"/>
    <property type="evidence" value="ECO:0007669"/>
    <property type="project" value="TreeGrafter"/>
</dbReference>
<gene>
    <name evidence="5" type="ORF">I0K15_19875</name>
</gene>
<protein>
    <submittedName>
        <fullName evidence="5">Winged helix-turn-helix transcriptional regulator</fullName>
    </submittedName>
</protein>
<dbReference type="PROSITE" id="PS50995">
    <property type="entry name" value="HTH_MARR_2"/>
    <property type="match status" value="1"/>
</dbReference>
<evidence type="ECO:0000256" key="3">
    <source>
        <dbReference type="ARBA" id="ARBA00023163"/>
    </source>
</evidence>
<dbReference type="PROSITE" id="PS01117">
    <property type="entry name" value="HTH_MARR_1"/>
    <property type="match status" value="1"/>
</dbReference>
<evidence type="ECO:0000313" key="6">
    <source>
        <dbReference type="Proteomes" id="UP000594800"/>
    </source>
</evidence>
<dbReference type="PANTHER" id="PTHR33164">
    <property type="entry name" value="TRANSCRIPTIONAL REGULATOR, MARR FAMILY"/>
    <property type="match status" value="1"/>
</dbReference>
<name>A0A7S9LRK4_9RHOB</name>
<dbReference type="EMBL" id="CP064942">
    <property type="protein sequence ID" value="QPH53999.1"/>
    <property type="molecule type" value="Genomic_DNA"/>
</dbReference>
<dbReference type="PANTHER" id="PTHR33164:SF57">
    <property type="entry name" value="MARR-FAMILY TRANSCRIPTIONAL REGULATOR"/>
    <property type="match status" value="1"/>
</dbReference>
<keyword evidence="2" id="KW-0238">DNA-binding</keyword>
<accession>A0A7S9LRK4</accession>
<dbReference type="RefSeq" id="WP_196103208.1">
    <property type="nucleotide sequence ID" value="NZ_CP064942.1"/>
</dbReference>
<dbReference type="Pfam" id="PF12802">
    <property type="entry name" value="MarR_2"/>
    <property type="match status" value="1"/>
</dbReference>
<dbReference type="GO" id="GO:0003700">
    <property type="term" value="F:DNA-binding transcription factor activity"/>
    <property type="evidence" value="ECO:0007669"/>
    <property type="project" value="InterPro"/>
</dbReference>
<proteinExistence type="predicted"/>
<keyword evidence="3" id="KW-0804">Transcription</keyword>
<dbReference type="GO" id="GO:0003677">
    <property type="term" value="F:DNA binding"/>
    <property type="evidence" value="ECO:0007669"/>
    <property type="project" value="UniProtKB-KW"/>
</dbReference>
<evidence type="ECO:0000256" key="2">
    <source>
        <dbReference type="ARBA" id="ARBA00023125"/>
    </source>
</evidence>
<keyword evidence="6" id="KW-1185">Reference proteome</keyword>